<dbReference type="AlphaFoldDB" id="I3ZLJ0"/>
<reference evidence="1 2" key="1">
    <citation type="submission" date="2012-06" db="EMBL/GenBank/DDBJ databases">
        <title>Complete genome of Terriglobus roseus DSM 18391.</title>
        <authorList>
            <consortium name="US DOE Joint Genome Institute (JGI-PGF)"/>
            <person name="Lucas S."/>
            <person name="Copeland A."/>
            <person name="Lapidus A."/>
            <person name="Glavina del Rio T."/>
            <person name="Dalin E."/>
            <person name="Tice H."/>
            <person name="Bruce D."/>
            <person name="Goodwin L."/>
            <person name="Pitluck S."/>
            <person name="Peters L."/>
            <person name="Mikhailova N."/>
            <person name="Munk A.C.C."/>
            <person name="Kyrpides N."/>
            <person name="Mavromatis K."/>
            <person name="Ivanova N."/>
            <person name="Brettin T."/>
            <person name="Detter J.C."/>
            <person name="Han C."/>
            <person name="Larimer F."/>
            <person name="Land M."/>
            <person name="Hauser L."/>
            <person name="Markowitz V."/>
            <person name="Cheng J.-F."/>
            <person name="Hugenholtz P."/>
            <person name="Woyke T."/>
            <person name="Wu D."/>
            <person name="Brambilla E."/>
            <person name="Klenk H.-P."/>
            <person name="Eisen J.A."/>
        </authorList>
    </citation>
    <scope>NUCLEOTIDE SEQUENCE [LARGE SCALE GENOMIC DNA]</scope>
    <source>
        <strain evidence="2">DSM 18391 / NRRL B-41598 / KBS 63</strain>
    </source>
</reference>
<keyword evidence="2" id="KW-1185">Reference proteome</keyword>
<dbReference type="Proteomes" id="UP000006056">
    <property type="component" value="Chromosome"/>
</dbReference>
<dbReference type="STRING" id="926566.Terro_3899"/>
<protein>
    <submittedName>
        <fullName evidence="1">Uncharacterized protein</fullName>
    </submittedName>
</protein>
<gene>
    <name evidence="1" type="ordered locus">Terro_3899</name>
</gene>
<evidence type="ECO:0000313" key="2">
    <source>
        <dbReference type="Proteomes" id="UP000006056"/>
    </source>
</evidence>
<proteinExistence type="predicted"/>
<dbReference type="EMBL" id="CP003379">
    <property type="protein sequence ID" value="AFL90108.1"/>
    <property type="molecule type" value="Genomic_DNA"/>
</dbReference>
<evidence type="ECO:0000313" key="1">
    <source>
        <dbReference type="EMBL" id="AFL90108.1"/>
    </source>
</evidence>
<dbReference type="HOGENOM" id="CLU_3410411_0_0_0"/>
<organism evidence="1 2">
    <name type="scientific">Terriglobus roseus (strain DSM 18391 / NRRL B-41598 / KBS 63)</name>
    <dbReference type="NCBI Taxonomy" id="926566"/>
    <lineage>
        <taxon>Bacteria</taxon>
        <taxon>Pseudomonadati</taxon>
        <taxon>Acidobacteriota</taxon>
        <taxon>Terriglobia</taxon>
        <taxon>Terriglobales</taxon>
        <taxon>Acidobacteriaceae</taxon>
        <taxon>Terriglobus</taxon>
    </lineage>
</organism>
<accession>I3ZLJ0</accession>
<sequence length="29" mass="3201">MAEWYITVLQKPNGRAAGRLGLAVETAFH</sequence>
<name>I3ZLJ0_TERRK</name>
<dbReference type="KEGG" id="trs:Terro_3899"/>